<keyword evidence="2" id="KW-1185">Reference proteome</keyword>
<reference evidence="1" key="1">
    <citation type="journal article" date="2021" name="New Phytol.">
        <title>Evolutionary innovations through gain and loss of genes in the ectomycorrhizal Boletales.</title>
        <authorList>
            <person name="Wu G."/>
            <person name="Miyauchi S."/>
            <person name="Morin E."/>
            <person name="Kuo A."/>
            <person name="Drula E."/>
            <person name="Varga T."/>
            <person name="Kohler A."/>
            <person name="Feng B."/>
            <person name="Cao Y."/>
            <person name="Lipzen A."/>
            <person name="Daum C."/>
            <person name="Hundley H."/>
            <person name="Pangilinan J."/>
            <person name="Johnson J."/>
            <person name="Barry K."/>
            <person name="LaButti K."/>
            <person name="Ng V."/>
            <person name="Ahrendt S."/>
            <person name="Min B."/>
            <person name="Choi I.G."/>
            <person name="Park H."/>
            <person name="Plett J.M."/>
            <person name="Magnuson J."/>
            <person name="Spatafora J.W."/>
            <person name="Nagy L.G."/>
            <person name="Henrissat B."/>
            <person name="Grigoriev I.V."/>
            <person name="Yang Z.L."/>
            <person name="Xu J."/>
            <person name="Martin F.M."/>
        </authorList>
    </citation>
    <scope>NUCLEOTIDE SEQUENCE</scope>
    <source>
        <strain evidence="1">KUC20120723A-06</strain>
    </source>
</reference>
<evidence type="ECO:0000313" key="1">
    <source>
        <dbReference type="EMBL" id="KAH7918704.1"/>
    </source>
</evidence>
<organism evidence="1 2">
    <name type="scientific">Leucogyrophana mollusca</name>
    <dbReference type="NCBI Taxonomy" id="85980"/>
    <lineage>
        <taxon>Eukaryota</taxon>
        <taxon>Fungi</taxon>
        <taxon>Dikarya</taxon>
        <taxon>Basidiomycota</taxon>
        <taxon>Agaricomycotina</taxon>
        <taxon>Agaricomycetes</taxon>
        <taxon>Agaricomycetidae</taxon>
        <taxon>Boletales</taxon>
        <taxon>Boletales incertae sedis</taxon>
        <taxon>Leucogyrophana</taxon>
    </lineage>
</organism>
<dbReference type="EMBL" id="MU266745">
    <property type="protein sequence ID" value="KAH7918704.1"/>
    <property type="molecule type" value="Genomic_DNA"/>
</dbReference>
<protein>
    <submittedName>
        <fullName evidence="1">Uncharacterized protein</fullName>
    </submittedName>
</protein>
<accession>A0ACB8AZJ8</accession>
<sequence>MFGADCDSLVTIRVPSNPEGEAPALVNDLLVHHYLLPAKLPDHASDEPDADDQRSDSVEEEWALRPSESSRRVERVRSHIKHVDLMQLPLGAGTTAVHLANPFSVHFVDQVYARYKLPFNNLIAALVDTHCGGVNREWWGGVVVTRHSNDGCRSVVHVTLHDIALLNVVIALCDCLSRWKREYVDPIDFINEIDEIGAKAITGRPGIRSEKEAGTEEAISTARSLGPLALVVL</sequence>
<proteinExistence type="predicted"/>
<comment type="caution">
    <text evidence="1">The sequence shown here is derived from an EMBL/GenBank/DDBJ whole genome shotgun (WGS) entry which is preliminary data.</text>
</comment>
<gene>
    <name evidence="1" type="ORF">BV22DRAFT_1051562</name>
</gene>
<dbReference type="Proteomes" id="UP000790709">
    <property type="component" value="Unassembled WGS sequence"/>
</dbReference>
<name>A0ACB8AZJ8_9AGAM</name>
<evidence type="ECO:0000313" key="2">
    <source>
        <dbReference type="Proteomes" id="UP000790709"/>
    </source>
</evidence>